<accession>A0A517P9W8</accession>
<reference evidence="2 3" key="1">
    <citation type="submission" date="2019-02" db="EMBL/GenBank/DDBJ databases">
        <title>Deep-cultivation of Planctomycetes and their phenomic and genomic characterization uncovers novel biology.</title>
        <authorList>
            <person name="Wiegand S."/>
            <person name="Jogler M."/>
            <person name="Boedeker C."/>
            <person name="Pinto D."/>
            <person name="Vollmers J."/>
            <person name="Rivas-Marin E."/>
            <person name="Kohn T."/>
            <person name="Peeters S.H."/>
            <person name="Heuer A."/>
            <person name="Rast P."/>
            <person name="Oberbeckmann S."/>
            <person name="Bunk B."/>
            <person name="Jeske O."/>
            <person name="Meyerdierks A."/>
            <person name="Storesund J.E."/>
            <person name="Kallscheuer N."/>
            <person name="Luecker S."/>
            <person name="Lage O.M."/>
            <person name="Pohl T."/>
            <person name="Merkel B.J."/>
            <person name="Hornburger P."/>
            <person name="Mueller R.-W."/>
            <person name="Bruemmer F."/>
            <person name="Labrenz M."/>
            <person name="Spormann A.M."/>
            <person name="Op den Camp H."/>
            <person name="Overmann J."/>
            <person name="Amann R."/>
            <person name="Jetten M.S.M."/>
            <person name="Mascher T."/>
            <person name="Medema M.H."/>
            <person name="Devos D.P."/>
            <person name="Kaster A.-K."/>
            <person name="Ovreas L."/>
            <person name="Rohde M."/>
            <person name="Galperin M.Y."/>
            <person name="Jogler C."/>
        </authorList>
    </citation>
    <scope>NUCLEOTIDE SEQUENCE [LARGE SCALE GENOMIC DNA]</scope>
    <source>
        <strain evidence="2 3">CA12</strain>
    </source>
</reference>
<evidence type="ECO:0000313" key="2">
    <source>
        <dbReference type="EMBL" id="QDT16155.1"/>
    </source>
</evidence>
<organism evidence="2 3">
    <name type="scientific">Alienimonas californiensis</name>
    <dbReference type="NCBI Taxonomy" id="2527989"/>
    <lineage>
        <taxon>Bacteria</taxon>
        <taxon>Pseudomonadati</taxon>
        <taxon>Planctomycetota</taxon>
        <taxon>Planctomycetia</taxon>
        <taxon>Planctomycetales</taxon>
        <taxon>Planctomycetaceae</taxon>
        <taxon>Alienimonas</taxon>
    </lineage>
</organism>
<dbReference type="InterPro" id="IPR016024">
    <property type="entry name" value="ARM-type_fold"/>
</dbReference>
<name>A0A517P9W8_9PLAN</name>
<dbReference type="KEGG" id="acaf:CA12_22530"/>
<feature type="region of interest" description="Disordered" evidence="1">
    <location>
        <begin position="385"/>
        <end position="408"/>
    </location>
</feature>
<dbReference type="RefSeq" id="WP_145359022.1">
    <property type="nucleotide sequence ID" value="NZ_CP036265.1"/>
</dbReference>
<gene>
    <name evidence="2" type="ORF">CA12_22530</name>
</gene>
<evidence type="ECO:0000256" key="1">
    <source>
        <dbReference type="SAM" id="MobiDB-lite"/>
    </source>
</evidence>
<sequence length="408" mass="41994">MPAPPPAVDVAPEDAPEVPPDVARALEDGTNRERLELIRGRDALSDAAHAELLTAARGWRTLLRLVWRHPDAAVRVDGLRLVADAGLLAEGPAVLNALSDERPEVRDAAETAAVALAEAADAAVRAGAGDEAGRRAFVAALAAHLVTDGPRSDAAAGWLAIAASAGDEELAAVSADPAAGPKLTAALETNAHPGVIRTLLGLVSLRRPPRAALRAAGRTDPGFLIPLLKTVARAGAGALPGLPPLAWLGEPEGVLNAVPPCLQTAIEELADRVCEGGRSRRAVRLWLIAHGAAAARRAAEPVLRELPADARWDTLNAALASSDVDVVAWATELLVIHRVPGWPRRLLALSSHESGAVRAAAAAALRDAAGETGARPGAPRFAASRLARSGANRAGAATSTRPGRAARR</sequence>
<feature type="region of interest" description="Disordered" evidence="1">
    <location>
        <begin position="1"/>
        <end position="21"/>
    </location>
</feature>
<dbReference type="Proteomes" id="UP000318741">
    <property type="component" value="Chromosome"/>
</dbReference>
<keyword evidence="3" id="KW-1185">Reference proteome</keyword>
<protein>
    <recommendedName>
        <fullName evidence="4">HEAT repeat protein</fullName>
    </recommendedName>
</protein>
<proteinExistence type="predicted"/>
<dbReference type="EMBL" id="CP036265">
    <property type="protein sequence ID" value="QDT16155.1"/>
    <property type="molecule type" value="Genomic_DNA"/>
</dbReference>
<evidence type="ECO:0008006" key="4">
    <source>
        <dbReference type="Google" id="ProtNLM"/>
    </source>
</evidence>
<dbReference type="AlphaFoldDB" id="A0A517P9W8"/>
<dbReference type="SUPFAM" id="SSF48371">
    <property type="entry name" value="ARM repeat"/>
    <property type="match status" value="1"/>
</dbReference>
<evidence type="ECO:0000313" key="3">
    <source>
        <dbReference type="Proteomes" id="UP000318741"/>
    </source>
</evidence>